<accession>A0A0W8E143</accession>
<dbReference type="InterPro" id="IPR012347">
    <property type="entry name" value="Ferritin-like"/>
</dbReference>
<dbReference type="Gene3D" id="1.20.1260.10">
    <property type="match status" value="2"/>
</dbReference>
<protein>
    <recommendedName>
        <fullName evidence="2">DUF3231 family protein</fullName>
    </recommendedName>
</protein>
<sequence length="334" mass="38042">MNYENIKLTSSEIGTLWTQYVNGTMADCVNKYMYSIIEDETIKKVFEDAINTFARQKQEITQLIQKDGFPVPAGFTDSDINLEAPRLFTDIFCLYYLHIMTLHGLIGHMSSLSASTRKDMRQMYDSFDNDGKVTFHQTIELLLEKGKLLRDPLLYPEDNIQFVNDKSFASGIFKPNRTLAATEIVSLSYNIKKNIMAKSLSIAFAQVVQSEEARKFLEDSEKTADNQIKALSKILQDDNLPSPVSYETEITSSQISPFSDKLMMYHIGILFQIGQIYHGAGLASSMRADLIIAYEAIILKTITVVKNWFDIMAKNKWLEQPPLAPDRKEIIKNK</sequence>
<reference evidence="1" key="1">
    <citation type="journal article" date="2015" name="Proc. Natl. Acad. Sci. U.S.A.">
        <title>Networks of energetic and metabolic interactions define dynamics in microbial communities.</title>
        <authorList>
            <person name="Embree M."/>
            <person name="Liu J.K."/>
            <person name="Al-Bassam M.M."/>
            <person name="Zengler K."/>
        </authorList>
    </citation>
    <scope>NUCLEOTIDE SEQUENCE</scope>
</reference>
<dbReference type="Pfam" id="PF11553">
    <property type="entry name" value="DUF3231"/>
    <property type="match status" value="2"/>
</dbReference>
<evidence type="ECO:0008006" key="2">
    <source>
        <dbReference type="Google" id="ProtNLM"/>
    </source>
</evidence>
<dbReference type="EMBL" id="LNQE01001922">
    <property type="protein sequence ID" value="KUG02364.1"/>
    <property type="molecule type" value="Genomic_DNA"/>
</dbReference>
<evidence type="ECO:0000313" key="1">
    <source>
        <dbReference type="EMBL" id="KUG02364.1"/>
    </source>
</evidence>
<comment type="caution">
    <text evidence="1">The sequence shown here is derived from an EMBL/GenBank/DDBJ whole genome shotgun (WGS) entry which is preliminary data.</text>
</comment>
<organism evidence="1">
    <name type="scientific">hydrocarbon metagenome</name>
    <dbReference type="NCBI Taxonomy" id="938273"/>
    <lineage>
        <taxon>unclassified sequences</taxon>
        <taxon>metagenomes</taxon>
        <taxon>ecological metagenomes</taxon>
    </lineage>
</organism>
<dbReference type="InterPro" id="IPR021617">
    <property type="entry name" value="DUF3231"/>
</dbReference>
<dbReference type="AlphaFoldDB" id="A0A0W8E143"/>
<gene>
    <name evidence="1" type="ORF">ASZ90_020265</name>
</gene>
<proteinExistence type="predicted"/>
<name>A0A0W8E143_9ZZZZ</name>